<protein>
    <submittedName>
        <fullName evidence="2">Uncharacterized protein</fullName>
    </submittedName>
</protein>
<dbReference type="KEGG" id="scs:Sta7437_1730"/>
<dbReference type="OrthoDB" id="583074at2"/>
<sequence length="67" mass="7119">MNNHSEETNNQQSEPTTSNEINTPIEASQRRTGQGTNTDVREGAAPEAPGSANPQVEGDPNQGTEAR</sequence>
<dbReference type="EMBL" id="CP003653">
    <property type="protein sequence ID" value="AFZ35289.1"/>
    <property type="molecule type" value="Genomic_DNA"/>
</dbReference>
<evidence type="ECO:0000256" key="1">
    <source>
        <dbReference type="SAM" id="MobiDB-lite"/>
    </source>
</evidence>
<proteinExistence type="predicted"/>
<reference evidence="3" key="1">
    <citation type="journal article" date="2013" name="Proc. Natl. Acad. Sci. U.S.A.">
        <title>Improving the coverage of the cyanobacterial phylum using diversity-driven genome sequencing.</title>
        <authorList>
            <person name="Shih P.M."/>
            <person name="Wu D."/>
            <person name="Latifi A."/>
            <person name="Axen S.D."/>
            <person name="Fewer D.P."/>
            <person name="Talla E."/>
            <person name="Calteau A."/>
            <person name="Cai F."/>
            <person name="Tandeau de Marsac N."/>
            <person name="Rippka R."/>
            <person name="Herdman M."/>
            <person name="Sivonen K."/>
            <person name="Coursin T."/>
            <person name="Laurent T."/>
            <person name="Goodwin L."/>
            <person name="Nolan M."/>
            <person name="Davenport K.W."/>
            <person name="Han C.S."/>
            <person name="Rubin E.M."/>
            <person name="Eisen J.A."/>
            <person name="Woyke T."/>
            <person name="Gugger M."/>
            <person name="Kerfeld C.A."/>
        </authorList>
    </citation>
    <scope>NUCLEOTIDE SEQUENCE [LARGE SCALE GENOMIC DNA]</scope>
    <source>
        <strain evidence="3">ATCC 29371 / PCC 7437</strain>
    </source>
</reference>
<dbReference type="HOGENOM" id="CLU_205376_0_0_3"/>
<feature type="region of interest" description="Disordered" evidence="1">
    <location>
        <begin position="1"/>
        <end position="67"/>
    </location>
</feature>
<organism evidence="2 3">
    <name type="scientific">Stanieria cyanosphaera (strain ATCC 29371 / PCC 7437)</name>
    <dbReference type="NCBI Taxonomy" id="111780"/>
    <lineage>
        <taxon>Bacteria</taxon>
        <taxon>Bacillati</taxon>
        <taxon>Cyanobacteriota</taxon>
        <taxon>Cyanophyceae</taxon>
        <taxon>Pleurocapsales</taxon>
        <taxon>Dermocarpellaceae</taxon>
        <taxon>Stanieria</taxon>
    </lineage>
</organism>
<dbReference type="Proteomes" id="UP000010473">
    <property type="component" value="Chromosome"/>
</dbReference>
<dbReference type="AlphaFoldDB" id="K9XTA1"/>
<gene>
    <name evidence="2" type="ordered locus">Sta7437_1730</name>
</gene>
<evidence type="ECO:0000313" key="2">
    <source>
        <dbReference type="EMBL" id="AFZ35289.1"/>
    </source>
</evidence>
<dbReference type="RefSeq" id="WP_015192960.1">
    <property type="nucleotide sequence ID" value="NC_019748.1"/>
</dbReference>
<evidence type="ECO:0000313" key="3">
    <source>
        <dbReference type="Proteomes" id="UP000010473"/>
    </source>
</evidence>
<accession>K9XTA1</accession>
<keyword evidence="3" id="KW-1185">Reference proteome</keyword>
<feature type="compositionally biased region" description="Polar residues" evidence="1">
    <location>
        <begin position="8"/>
        <end position="38"/>
    </location>
</feature>
<dbReference type="eggNOG" id="ENOG5032HEZ">
    <property type="taxonomic scope" value="Bacteria"/>
</dbReference>
<name>K9XTA1_STAC7</name>